<keyword evidence="6" id="KW-0479">Metal-binding</keyword>
<evidence type="ECO:0000256" key="5">
    <source>
        <dbReference type="ARBA" id="ARBA00022694"/>
    </source>
</evidence>
<dbReference type="GO" id="GO:0005524">
    <property type="term" value="F:ATP binding"/>
    <property type="evidence" value="ECO:0007669"/>
    <property type="project" value="UniProtKB-KW"/>
</dbReference>
<keyword evidence="5" id="KW-0819">tRNA processing</keyword>
<dbReference type="Pfam" id="PF02367">
    <property type="entry name" value="TsaE"/>
    <property type="match status" value="1"/>
</dbReference>
<dbReference type="KEGG" id="ttf:THTE_1375"/>
<proteinExistence type="inferred from homology"/>
<organism evidence="11 12">
    <name type="scientific">Thermogutta terrifontis</name>
    <dbReference type="NCBI Taxonomy" id="1331910"/>
    <lineage>
        <taxon>Bacteria</taxon>
        <taxon>Pseudomonadati</taxon>
        <taxon>Planctomycetota</taxon>
        <taxon>Planctomycetia</taxon>
        <taxon>Pirellulales</taxon>
        <taxon>Thermoguttaceae</taxon>
        <taxon>Thermogutta</taxon>
    </lineage>
</organism>
<dbReference type="GO" id="GO:0002949">
    <property type="term" value="P:tRNA threonylcarbamoyladenosine modification"/>
    <property type="evidence" value="ECO:0007669"/>
    <property type="project" value="InterPro"/>
</dbReference>
<dbReference type="GO" id="GO:0046872">
    <property type="term" value="F:metal ion binding"/>
    <property type="evidence" value="ECO:0007669"/>
    <property type="project" value="UniProtKB-KW"/>
</dbReference>
<evidence type="ECO:0000256" key="4">
    <source>
        <dbReference type="ARBA" id="ARBA00022490"/>
    </source>
</evidence>
<dbReference type="EMBL" id="CP018477">
    <property type="protein sequence ID" value="ASV73977.1"/>
    <property type="molecule type" value="Genomic_DNA"/>
</dbReference>
<evidence type="ECO:0000256" key="8">
    <source>
        <dbReference type="ARBA" id="ARBA00022840"/>
    </source>
</evidence>
<evidence type="ECO:0000256" key="6">
    <source>
        <dbReference type="ARBA" id="ARBA00022723"/>
    </source>
</evidence>
<dbReference type="Proteomes" id="UP000215086">
    <property type="component" value="Chromosome"/>
</dbReference>
<evidence type="ECO:0000256" key="7">
    <source>
        <dbReference type="ARBA" id="ARBA00022741"/>
    </source>
</evidence>
<sequence>MTLCLKQMSDNPATKADYIFVSNSEETTRKIGELLAGLLSPPSLVGLIGPLGSGKTRFVQGLARGCGVAEAAVISPTFVLIHEYPGKIPVFHFDVYRLKDSEEFLELGVEEYLQRPGICVVEWADRVADVLPPDRLDVELSIVDSSTRRVILRPLGEHYRQVAGKMISIWHHYSGANKC</sequence>
<dbReference type="PANTHER" id="PTHR33540:SF2">
    <property type="entry name" value="TRNA THREONYLCARBAMOYLADENOSINE BIOSYNTHESIS PROTEIN TSAE"/>
    <property type="match status" value="1"/>
</dbReference>
<comment type="subcellular location">
    <subcellularLocation>
        <location evidence="1">Cytoplasm</location>
    </subcellularLocation>
</comment>
<dbReference type="NCBIfam" id="TIGR00150">
    <property type="entry name" value="T6A_YjeE"/>
    <property type="match status" value="1"/>
</dbReference>
<dbReference type="InterPro" id="IPR027417">
    <property type="entry name" value="P-loop_NTPase"/>
</dbReference>
<dbReference type="PANTHER" id="PTHR33540">
    <property type="entry name" value="TRNA THREONYLCARBAMOYLADENOSINE BIOSYNTHESIS PROTEIN TSAE"/>
    <property type="match status" value="1"/>
</dbReference>
<evidence type="ECO:0000256" key="1">
    <source>
        <dbReference type="ARBA" id="ARBA00004496"/>
    </source>
</evidence>
<accession>A0A286RDG2</accession>
<evidence type="ECO:0000256" key="3">
    <source>
        <dbReference type="ARBA" id="ARBA00019010"/>
    </source>
</evidence>
<dbReference type="Gene3D" id="3.40.50.300">
    <property type="entry name" value="P-loop containing nucleotide triphosphate hydrolases"/>
    <property type="match status" value="1"/>
</dbReference>
<keyword evidence="4" id="KW-0963">Cytoplasm</keyword>
<keyword evidence="9" id="KW-0460">Magnesium</keyword>
<dbReference type="SUPFAM" id="SSF52540">
    <property type="entry name" value="P-loop containing nucleoside triphosphate hydrolases"/>
    <property type="match status" value="1"/>
</dbReference>
<evidence type="ECO:0000313" key="12">
    <source>
        <dbReference type="Proteomes" id="UP000215086"/>
    </source>
</evidence>
<reference evidence="11 12" key="1">
    <citation type="journal article" name="Front. Microbiol.">
        <title>Sugar Metabolism of the First Thermophilic Planctomycete Thermogutta terrifontis: Comparative Genomic and Transcriptomic Approaches.</title>
        <authorList>
            <person name="Elcheninov A.G."/>
            <person name="Menzel P."/>
            <person name="Gudbergsdottir S.R."/>
            <person name="Slesarev A.I."/>
            <person name="Kadnikov V.V."/>
            <person name="Krogh A."/>
            <person name="Bonch-Osmolovskaya E.A."/>
            <person name="Peng X."/>
            <person name="Kublanov I.V."/>
        </authorList>
    </citation>
    <scope>NUCLEOTIDE SEQUENCE [LARGE SCALE GENOMIC DNA]</scope>
    <source>
        <strain evidence="11 12">R1</strain>
    </source>
</reference>
<gene>
    <name evidence="11" type="ORF">THTE_1375</name>
</gene>
<keyword evidence="12" id="KW-1185">Reference proteome</keyword>
<evidence type="ECO:0000256" key="9">
    <source>
        <dbReference type="ARBA" id="ARBA00022842"/>
    </source>
</evidence>
<dbReference type="InterPro" id="IPR003442">
    <property type="entry name" value="T6A_TsaE"/>
</dbReference>
<comment type="similarity">
    <text evidence="2">Belongs to the TsaE family.</text>
</comment>
<evidence type="ECO:0000256" key="10">
    <source>
        <dbReference type="ARBA" id="ARBA00032441"/>
    </source>
</evidence>
<name>A0A286RDG2_9BACT</name>
<dbReference type="GO" id="GO:0005737">
    <property type="term" value="C:cytoplasm"/>
    <property type="evidence" value="ECO:0007669"/>
    <property type="project" value="UniProtKB-SubCell"/>
</dbReference>
<protein>
    <recommendedName>
        <fullName evidence="3">tRNA threonylcarbamoyladenosine biosynthesis protein TsaE</fullName>
    </recommendedName>
    <alternativeName>
        <fullName evidence="10">t(6)A37 threonylcarbamoyladenosine biosynthesis protein TsaE</fullName>
    </alternativeName>
</protein>
<keyword evidence="8" id="KW-0067">ATP-binding</keyword>
<keyword evidence="7" id="KW-0547">Nucleotide-binding</keyword>
<evidence type="ECO:0000313" key="11">
    <source>
        <dbReference type="EMBL" id="ASV73977.1"/>
    </source>
</evidence>
<evidence type="ECO:0000256" key="2">
    <source>
        <dbReference type="ARBA" id="ARBA00007599"/>
    </source>
</evidence>
<dbReference type="AlphaFoldDB" id="A0A286RDG2"/>